<comment type="caution">
    <text evidence="2">The sequence shown here is derived from an EMBL/GenBank/DDBJ whole genome shotgun (WGS) entry which is preliminary data.</text>
</comment>
<evidence type="ECO:0000256" key="1">
    <source>
        <dbReference type="SAM" id="Phobius"/>
    </source>
</evidence>
<evidence type="ECO:0008006" key="4">
    <source>
        <dbReference type="Google" id="ProtNLM"/>
    </source>
</evidence>
<sequence>MVEPQQAPRWWQTRLFVIAATLIAIIPLLRPEIPPLVDLPGHMGRFRVQLAIADHPFLKEWYDFNWSLIGNLGIDLLIIPMAKLFGLELGVKLIVMAIPALMVSGLLWIAREVHGRIPATALFALPLAYSYPFHFGFVNFELSMVIALNLFALWLRLARLGRVRLRAAIFVPISCLLWVCHTFGWGTLGVLAFSAELIRQHDAGHRWYKALIRAGLACVPLALPMALMIFWRSGDHVGGQTTDWFNWRAKIGWMVMVFRDRWELLDIASVAVVLMILVRAVRDPSIQYSRNLGLSAAFLLLVYILLPRIVFGSAYADMRLVPFMLAVAVIAIRPKTELSVLGTWVLATLGLSFFLVRIAATTASFWIYAQTYERELKALDHVPVGARLVSFVGEKCYGDWTASRLEHLPAIALERRMAYSNDQWSMAGAQLLTTQYAKAKRYAHDPSEIVTAVQCPREWWRPISTSLARFPRDAFDYVWLIQPPAYDPRLATGLVEIWRDGTSVLYKVDHSQPGPVVSDVELRAPVFRQH</sequence>
<dbReference type="Proteomes" id="UP000292085">
    <property type="component" value="Unassembled WGS sequence"/>
</dbReference>
<reference evidence="2 3" key="1">
    <citation type="submission" date="2019-02" db="EMBL/GenBank/DDBJ databases">
        <authorList>
            <person name="Li Y."/>
        </authorList>
    </citation>
    <scope>NUCLEOTIDE SEQUENCE [LARGE SCALE GENOMIC DNA]</scope>
    <source>
        <strain evidence="2 3">3-7</strain>
    </source>
</reference>
<feature type="transmembrane region" description="Helical" evidence="1">
    <location>
        <begin position="12"/>
        <end position="29"/>
    </location>
</feature>
<feature type="transmembrane region" description="Helical" evidence="1">
    <location>
        <begin position="131"/>
        <end position="155"/>
    </location>
</feature>
<gene>
    <name evidence="2" type="ORF">EWE75_06200</name>
</gene>
<feature type="transmembrane region" description="Helical" evidence="1">
    <location>
        <begin position="167"/>
        <end position="191"/>
    </location>
</feature>
<accession>A0A4Q6XYH9</accession>
<feature type="transmembrane region" description="Helical" evidence="1">
    <location>
        <begin position="288"/>
        <end position="306"/>
    </location>
</feature>
<evidence type="ECO:0000313" key="3">
    <source>
        <dbReference type="Proteomes" id="UP000292085"/>
    </source>
</evidence>
<name>A0A4Q6XYH9_9SPHN</name>
<dbReference type="AlphaFoldDB" id="A0A4Q6XYH9"/>
<protein>
    <recommendedName>
        <fullName evidence="4">Glycosyltransferase RgtA/B/C/D-like domain-containing protein</fullName>
    </recommendedName>
</protein>
<keyword evidence="1" id="KW-0472">Membrane</keyword>
<keyword evidence="1" id="KW-0812">Transmembrane</keyword>
<dbReference type="RefSeq" id="WP_130155798.1">
    <property type="nucleotide sequence ID" value="NZ_SGIS01000007.1"/>
</dbReference>
<proteinExistence type="predicted"/>
<organism evidence="2 3">
    <name type="scientific">Sphingomonas populi</name>
    <dbReference type="NCBI Taxonomy" id="2484750"/>
    <lineage>
        <taxon>Bacteria</taxon>
        <taxon>Pseudomonadati</taxon>
        <taxon>Pseudomonadota</taxon>
        <taxon>Alphaproteobacteria</taxon>
        <taxon>Sphingomonadales</taxon>
        <taxon>Sphingomonadaceae</taxon>
        <taxon>Sphingomonas</taxon>
    </lineage>
</organism>
<dbReference type="EMBL" id="SGIS01000007">
    <property type="protein sequence ID" value="RZF65265.1"/>
    <property type="molecule type" value="Genomic_DNA"/>
</dbReference>
<evidence type="ECO:0000313" key="2">
    <source>
        <dbReference type="EMBL" id="RZF65265.1"/>
    </source>
</evidence>
<keyword evidence="3" id="KW-1185">Reference proteome</keyword>
<keyword evidence="1" id="KW-1133">Transmembrane helix</keyword>
<feature type="transmembrane region" description="Helical" evidence="1">
    <location>
        <begin position="89"/>
        <end position="111"/>
    </location>
</feature>
<feature type="transmembrane region" description="Helical" evidence="1">
    <location>
        <begin position="264"/>
        <end position="282"/>
    </location>
</feature>
<feature type="transmembrane region" description="Helical" evidence="1">
    <location>
        <begin position="211"/>
        <end position="231"/>
    </location>
</feature>
<dbReference type="OrthoDB" id="7293882at2"/>
<feature type="transmembrane region" description="Helical" evidence="1">
    <location>
        <begin position="344"/>
        <end position="369"/>
    </location>
</feature>